<reference evidence="1" key="2">
    <citation type="submission" date="2020-05" db="UniProtKB">
        <authorList>
            <consortium name="EnsemblMetazoa"/>
        </authorList>
    </citation>
    <scope>IDENTIFICATION</scope>
    <source>
        <strain evidence="1">IAEA</strain>
    </source>
</reference>
<dbReference type="EnsemblMetazoa" id="GPAI028460-RA">
    <property type="protein sequence ID" value="GPAI028460-PA"/>
    <property type="gene ID" value="GPAI028460"/>
</dbReference>
<dbReference type="Proteomes" id="UP000092445">
    <property type="component" value="Unassembled WGS sequence"/>
</dbReference>
<reference evidence="2" key="1">
    <citation type="submission" date="2014-03" db="EMBL/GenBank/DDBJ databases">
        <authorList>
            <person name="Aksoy S."/>
            <person name="Warren W."/>
            <person name="Wilson R.K."/>
        </authorList>
    </citation>
    <scope>NUCLEOTIDE SEQUENCE [LARGE SCALE GENOMIC DNA]</scope>
    <source>
        <strain evidence="2">IAEA</strain>
    </source>
</reference>
<proteinExistence type="predicted"/>
<accession>A0A1A9ZXW3</accession>
<evidence type="ECO:0000313" key="2">
    <source>
        <dbReference type="Proteomes" id="UP000092445"/>
    </source>
</evidence>
<dbReference type="VEuPathDB" id="VectorBase:GPAI028460"/>
<keyword evidence="2" id="KW-1185">Reference proteome</keyword>
<protein>
    <submittedName>
        <fullName evidence="1">Uncharacterized protein</fullName>
    </submittedName>
</protein>
<sequence>MQNDCDFIILEGLQLFLVKTKHHFELLKQRSKADFKRNINSDFRLLTLKIVIYNDVERKSRRLFETRLQVCGKVFTLNILHHNCRSKNFCSCSLYTGNASNQPLESVTPGKGYENVIAGEREGEPGGCLWCYNINASGEYENITPYFYLQEIRYSRSYRREELRIEGSLHSKTSRHTFSFYRSNTLIKDILDVRSSQRFMSLKVVALLSAEIENPKLGTVQQGQFVLNSCSKYVSAEGSTQEKVADA</sequence>
<organism evidence="1 2">
    <name type="scientific">Glossina pallidipes</name>
    <name type="common">Tsetse fly</name>
    <dbReference type="NCBI Taxonomy" id="7398"/>
    <lineage>
        <taxon>Eukaryota</taxon>
        <taxon>Metazoa</taxon>
        <taxon>Ecdysozoa</taxon>
        <taxon>Arthropoda</taxon>
        <taxon>Hexapoda</taxon>
        <taxon>Insecta</taxon>
        <taxon>Pterygota</taxon>
        <taxon>Neoptera</taxon>
        <taxon>Endopterygota</taxon>
        <taxon>Diptera</taxon>
        <taxon>Brachycera</taxon>
        <taxon>Muscomorpha</taxon>
        <taxon>Hippoboscoidea</taxon>
        <taxon>Glossinidae</taxon>
        <taxon>Glossina</taxon>
    </lineage>
</organism>
<dbReference type="AlphaFoldDB" id="A0A1A9ZXW3"/>
<evidence type="ECO:0000313" key="1">
    <source>
        <dbReference type="EnsemblMetazoa" id="GPAI028460-PA"/>
    </source>
</evidence>
<name>A0A1A9ZXW3_GLOPL</name>